<dbReference type="InterPro" id="IPR011010">
    <property type="entry name" value="DNA_brk_join_enz"/>
</dbReference>
<evidence type="ECO:0000256" key="2">
    <source>
        <dbReference type="ARBA" id="ARBA00023125"/>
    </source>
</evidence>
<dbReference type="GO" id="GO:0003677">
    <property type="term" value="F:DNA binding"/>
    <property type="evidence" value="ECO:0007669"/>
    <property type="project" value="UniProtKB-UniRule"/>
</dbReference>
<gene>
    <name evidence="6" type="ORF">AW736_11185</name>
</gene>
<evidence type="ECO:0000256" key="3">
    <source>
        <dbReference type="ARBA" id="ARBA00023172"/>
    </source>
</evidence>
<evidence type="ECO:0000256" key="4">
    <source>
        <dbReference type="PROSITE-ProRule" id="PRU01248"/>
    </source>
</evidence>
<protein>
    <recommendedName>
        <fullName evidence="5">Core-binding (CB) domain-containing protein</fullName>
    </recommendedName>
</protein>
<organism evidence="6 7">
    <name type="scientific">Termitidicoccus mucosus</name>
    <dbReference type="NCBI Taxonomy" id="1184151"/>
    <lineage>
        <taxon>Bacteria</taxon>
        <taxon>Pseudomonadati</taxon>
        <taxon>Verrucomicrobiota</taxon>
        <taxon>Opitutia</taxon>
        <taxon>Opitutales</taxon>
        <taxon>Opitutaceae</taxon>
        <taxon>Termitidicoccus</taxon>
    </lineage>
</organism>
<dbReference type="GO" id="GO:0015074">
    <property type="term" value="P:DNA integration"/>
    <property type="evidence" value="ECO:0007669"/>
    <property type="project" value="UniProtKB-KW"/>
</dbReference>
<name>A0A178IL70_9BACT</name>
<dbReference type="PROSITE" id="PS51900">
    <property type="entry name" value="CB"/>
    <property type="match status" value="1"/>
</dbReference>
<dbReference type="OrthoDB" id="197284at2"/>
<evidence type="ECO:0000256" key="1">
    <source>
        <dbReference type="ARBA" id="ARBA00022908"/>
    </source>
</evidence>
<dbReference type="Gene3D" id="1.10.443.10">
    <property type="entry name" value="Intergrase catalytic core"/>
    <property type="match status" value="1"/>
</dbReference>
<reference evidence="6 7" key="1">
    <citation type="submission" date="2016-01" db="EMBL/GenBank/DDBJ databases">
        <title>High potential of lignocellulose degradation of a new Verrucomicrobia species.</title>
        <authorList>
            <person name="Wang Y."/>
            <person name="Shi Y."/>
            <person name="Qiu Z."/>
            <person name="Liu S."/>
            <person name="Yang H."/>
        </authorList>
    </citation>
    <scope>NUCLEOTIDE SEQUENCE [LARGE SCALE GENOMIC DNA]</scope>
    <source>
        <strain evidence="6 7">TSB47</strain>
    </source>
</reference>
<dbReference type="Gene3D" id="1.10.150.130">
    <property type="match status" value="1"/>
</dbReference>
<dbReference type="SUPFAM" id="SSF56349">
    <property type="entry name" value="DNA breaking-rejoining enzymes"/>
    <property type="match status" value="1"/>
</dbReference>
<proteinExistence type="predicted"/>
<keyword evidence="2 4" id="KW-0238">DNA-binding</keyword>
<keyword evidence="3" id="KW-0233">DNA recombination</keyword>
<dbReference type="EMBL" id="LRRQ01000076">
    <property type="protein sequence ID" value="OAM89876.1"/>
    <property type="molecule type" value="Genomic_DNA"/>
</dbReference>
<comment type="caution">
    <text evidence="6">The sequence shown here is derived from an EMBL/GenBank/DDBJ whole genome shotgun (WGS) entry which is preliminary data.</text>
</comment>
<dbReference type="Proteomes" id="UP000078486">
    <property type="component" value="Unassembled WGS sequence"/>
</dbReference>
<dbReference type="InterPro" id="IPR044068">
    <property type="entry name" value="CB"/>
</dbReference>
<keyword evidence="7" id="KW-1185">Reference proteome</keyword>
<dbReference type="STRING" id="1184151.AW736_11185"/>
<evidence type="ECO:0000259" key="5">
    <source>
        <dbReference type="PROSITE" id="PS51900"/>
    </source>
</evidence>
<dbReference type="RefSeq" id="WP_068770335.1">
    <property type="nucleotide sequence ID" value="NZ_CP109796.1"/>
</dbReference>
<dbReference type="InterPro" id="IPR010998">
    <property type="entry name" value="Integrase_recombinase_N"/>
</dbReference>
<feature type="domain" description="Core-binding (CB)" evidence="5">
    <location>
        <begin position="123"/>
        <end position="205"/>
    </location>
</feature>
<sequence length="402" mass="46201">MDTKRTPETSENKAVAFATPSRLVLMRGIIAYEKPTGRKQFFLRWRDETGRKTAKAFETEKTRERFARSLMAARERIGKQALSFNPEEWTEWLRFKDIVGAVDPLTVAREWLAWRRGETGGGMPCVDALERYLRVCDGEDEERRAKRKRLYLERWAAFVGGINLRESSAERVREWLNALKAKDGFSPVTIKGHRKLLSGFFRWCVRERLCDFNPCDAVAGPRIVNEEVAVLPVADAQKLFRVNARRPVAARMALEAFGGLRFSHAGRLEKGEVDFERKGIILAADKHKSRRRGYLEGLPENLWKWLESASDATWAMTPCQYMHEKSAAFRRAGVKNAGNVLRHSFGSYFLAWTNDAMRTAEKMQHTTPKTLYQFYKGAVSKADAEQWFSIMPPARKGRVKRT</sequence>
<dbReference type="GO" id="GO:0006310">
    <property type="term" value="P:DNA recombination"/>
    <property type="evidence" value="ECO:0007669"/>
    <property type="project" value="UniProtKB-KW"/>
</dbReference>
<keyword evidence="1" id="KW-0229">DNA integration</keyword>
<accession>A0A178IL70</accession>
<evidence type="ECO:0000313" key="7">
    <source>
        <dbReference type="Proteomes" id="UP000078486"/>
    </source>
</evidence>
<dbReference type="InterPro" id="IPR013762">
    <property type="entry name" value="Integrase-like_cat_sf"/>
</dbReference>
<dbReference type="AlphaFoldDB" id="A0A178IL70"/>
<evidence type="ECO:0000313" key="6">
    <source>
        <dbReference type="EMBL" id="OAM89876.1"/>
    </source>
</evidence>